<evidence type="ECO:0000256" key="2">
    <source>
        <dbReference type="PROSITE-ProRule" id="PRU00703"/>
    </source>
</evidence>
<accession>A0A1M4X4C2</accession>
<dbReference type="InterPro" id="IPR000644">
    <property type="entry name" value="CBS_dom"/>
</dbReference>
<evidence type="ECO:0000256" key="1">
    <source>
        <dbReference type="ARBA" id="ARBA00023122"/>
    </source>
</evidence>
<keyword evidence="5" id="KW-1185">Reference proteome</keyword>
<gene>
    <name evidence="4" type="ORF">SAMN02745784_02101</name>
</gene>
<dbReference type="GeneID" id="90994099"/>
<dbReference type="CDD" id="cd02205">
    <property type="entry name" value="CBS_pair_SF"/>
    <property type="match status" value="1"/>
</dbReference>
<evidence type="ECO:0000259" key="3">
    <source>
        <dbReference type="PROSITE" id="PS51371"/>
    </source>
</evidence>
<dbReference type="AlphaFoldDB" id="A0A1M4X4C2"/>
<dbReference type="Gene3D" id="3.10.580.10">
    <property type="entry name" value="CBS-domain"/>
    <property type="match status" value="1"/>
</dbReference>
<dbReference type="SMART" id="SM00116">
    <property type="entry name" value="CBS"/>
    <property type="match status" value="2"/>
</dbReference>
<name>A0A1M4X4C2_9FIRM</name>
<dbReference type="RefSeq" id="WP_072976178.1">
    <property type="nucleotide sequence ID" value="NZ_FQTY01000009.1"/>
</dbReference>
<protein>
    <submittedName>
        <fullName evidence="4">CBS domain-containing protein</fullName>
    </submittedName>
</protein>
<feature type="domain" description="CBS" evidence="3">
    <location>
        <begin position="72"/>
        <end position="126"/>
    </location>
</feature>
<organism evidence="4 5">
    <name type="scientific">Tissierella praeacuta DSM 18095</name>
    <dbReference type="NCBI Taxonomy" id="1123404"/>
    <lineage>
        <taxon>Bacteria</taxon>
        <taxon>Bacillati</taxon>
        <taxon>Bacillota</taxon>
        <taxon>Tissierellia</taxon>
        <taxon>Tissierellales</taxon>
        <taxon>Tissierellaceae</taxon>
        <taxon>Tissierella</taxon>
    </lineage>
</organism>
<dbReference type="InterPro" id="IPR051257">
    <property type="entry name" value="Diverse_CBS-Domain"/>
</dbReference>
<dbReference type="Pfam" id="PF00571">
    <property type="entry name" value="CBS"/>
    <property type="match status" value="2"/>
</dbReference>
<evidence type="ECO:0000313" key="5">
    <source>
        <dbReference type="Proteomes" id="UP000184114"/>
    </source>
</evidence>
<dbReference type="InterPro" id="IPR046342">
    <property type="entry name" value="CBS_dom_sf"/>
</dbReference>
<feature type="domain" description="CBS" evidence="3">
    <location>
        <begin position="7"/>
        <end position="65"/>
    </location>
</feature>
<sequence>MKVREIMKSPVISVKPSDTISRVLEIMKNENVNGTPIVDEGNHLMGIIVKADIYRFLMEPGHYESCPVEWVMIKKVIKAHVEEDILEVAKRLRNHDIIALPVLDNDVVVGIVSIEDFIDYYIRNSK</sequence>
<dbReference type="EMBL" id="FQTY01000009">
    <property type="protein sequence ID" value="SHE88042.1"/>
    <property type="molecule type" value="Genomic_DNA"/>
</dbReference>
<dbReference type="PANTHER" id="PTHR43080">
    <property type="entry name" value="CBS DOMAIN-CONTAINING PROTEIN CBSX3, MITOCHONDRIAL"/>
    <property type="match status" value="1"/>
</dbReference>
<dbReference type="Proteomes" id="UP000184114">
    <property type="component" value="Unassembled WGS sequence"/>
</dbReference>
<proteinExistence type="predicted"/>
<dbReference type="PANTHER" id="PTHR43080:SF2">
    <property type="entry name" value="CBS DOMAIN-CONTAINING PROTEIN"/>
    <property type="match status" value="1"/>
</dbReference>
<evidence type="ECO:0000313" key="4">
    <source>
        <dbReference type="EMBL" id="SHE88042.1"/>
    </source>
</evidence>
<dbReference type="SUPFAM" id="SSF54631">
    <property type="entry name" value="CBS-domain pair"/>
    <property type="match status" value="1"/>
</dbReference>
<keyword evidence="1 2" id="KW-0129">CBS domain</keyword>
<dbReference type="STRING" id="1123404.SAMN02745784_02101"/>
<dbReference type="PROSITE" id="PS51371">
    <property type="entry name" value="CBS"/>
    <property type="match status" value="2"/>
</dbReference>
<reference evidence="5" key="1">
    <citation type="submission" date="2016-11" db="EMBL/GenBank/DDBJ databases">
        <authorList>
            <person name="Varghese N."/>
            <person name="Submissions S."/>
        </authorList>
    </citation>
    <scope>NUCLEOTIDE SEQUENCE [LARGE SCALE GENOMIC DNA]</scope>
    <source>
        <strain evidence="5">DSM 18095</strain>
    </source>
</reference>